<dbReference type="BioCyc" id="RCHA213810:RUM_RS00830-MONOMER"/>
<dbReference type="EMBL" id="FP929052">
    <property type="protein sequence ID" value="CBL16426.1"/>
    <property type="molecule type" value="Genomic_DNA"/>
</dbReference>
<accession>D4L9Y1</accession>
<reference evidence="1" key="2">
    <citation type="submission" date="2010-03" db="EMBL/GenBank/DDBJ databases">
        <authorList>
            <person name="Pajon A."/>
        </authorList>
    </citation>
    <scope>NUCLEOTIDE SEQUENCE</scope>
    <source>
        <strain evidence="1">Type strain: 18P13</strain>
    </source>
</reference>
<sequence length="73" mass="8178">MNTQRDINLTFISSKGFDVFTVDGLNKALHWLQTADADNLMYGEPSGDEFDIMVGEMRRPMLIASVEQAIAQL</sequence>
<organism evidence="1 2">
    <name type="scientific">Ruminococcus champanellensis (strain DSM 18848 / JCM 17042 / KCTC 15320 / 18P13)</name>
    <dbReference type="NCBI Taxonomy" id="213810"/>
    <lineage>
        <taxon>Bacteria</taxon>
        <taxon>Bacillati</taxon>
        <taxon>Bacillota</taxon>
        <taxon>Clostridia</taxon>
        <taxon>Eubacteriales</taxon>
        <taxon>Oscillospiraceae</taxon>
        <taxon>Ruminococcus</taxon>
    </lineage>
</organism>
<proteinExistence type="predicted"/>
<dbReference type="PATRIC" id="fig|213810.4.peg.28"/>
<protein>
    <submittedName>
        <fullName evidence="1">Uncharacterized protein</fullName>
    </submittedName>
</protein>
<dbReference type="RefSeq" id="WP_015557333.1">
    <property type="nucleotide sequence ID" value="NC_021039.1"/>
</dbReference>
<dbReference type="Proteomes" id="UP000007054">
    <property type="component" value="Chromosome"/>
</dbReference>
<dbReference type="GeneID" id="83155020"/>
<dbReference type="STRING" id="213810.RUM_01710"/>
<reference evidence="1" key="1">
    <citation type="submission" date="2010-03" db="EMBL/GenBank/DDBJ databases">
        <title>The genome sequence of Ruminococcus sp. 18P13.</title>
        <authorList>
            <consortium name="metaHIT consortium -- http://www.metahit.eu/"/>
            <person name="Pajon A."/>
            <person name="Turner K."/>
            <person name="Parkhill J."/>
            <person name="Bernalier A."/>
        </authorList>
    </citation>
    <scope>NUCLEOTIDE SEQUENCE [LARGE SCALE GENOMIC DNA]</scope>
    <source>
        <strain evidence="1">Type strain: 18P13</strain>
    </source>
</reference>
<name>D4L9Y1_RUMC1</name>
<dbReference type="OrthoDB" id="1826379at2"/>
<evidence type="ECO:0000313" key="2">
    <source>
        <dbReference type="Proteomes" id="UP000007054"/>
    </source>
</evidence>
<evidence type="ECO:0000313" key="1">
    <source>
        <dbReference type="EMBL" id="CBL16426.1"/>
    </source>
</evidence>
<keyword evidence="2" id="KW-1185">Reference proteome</keyword>
<dbReference type="KEGG" id="rch:RUM_01710"/>
<dbReference type="HOGENOM" id="CLU_2702556_0_0_9"/>
<dbReference type="AlphaFoldDB" id="D4L9Y1"/>
<gene>
    <name evidence="1" type="ordered locus">RUM_01710</name>
</gene>